<accession>W2RUZ7</accession>
<feature type="region of interest" description="Disordered" evidence="1">
    <location>
        <begin position="734"/>
        <end position="759"/>
    </location>
</feature>
<feature type="region of interest" description="Disordered" evidence="1">
    <location>
        <begin position="1"/>
        <end position="247"/>
    </location>
</feature>
<dbReference type="STRING" id="1220924.W2RUZ7"/>
<feature type="compositionally biased region" description="Low complexity" evidence="1">
    <location>
        <begin position="68"/>
        <end position="79"/>
    </location>
</feature>
<feature type="region of interest" description="Disordered" evidence="1">
    <location>
        <begin position="609"/>
        <end position="718"/>
    </location>
</feature>
<feature type="compositionally biased region" description="Low complexity" evidence="1">
    <location>
        <begin position="1211"/>
        <end position="1229"/>
    </location>
</feature>
<evidence type="ECO:0000313" key="2">
    <source>
        <dbReference type="EMBL" id="ETN39588.1"/>
    </source>
</evidence>
<feature type="compositionally biased region" description="Low complexity" evidence="1">
    <location>
        <begin position="383"/>
        <end position="393"/>
    </location>
</feature>
<feature type="compositionally biased region" description="Basic and acidic residues" evidence="1">
    <location>
        <begin position="286"/>
        <end position="297"/>
    </location>
</feature>
<dbReference type="VEuPathDB" id="FungiDB:HMPREF1541_05814"/>
<feature type="compositionally biased region" description="Polar residues" evidence="1">
    <location>
        <begin position="162"/>
        <end position="172"/>
    </location>
</feature>
<sequence>MPEVGRKQRSPNLPPRLVPELQALASHTSKPYQHAPPPSVSTISSPSTRFTESPAPWSAGTATTTPVSWSSASPALTSSYGMRTPEKKSKTVPVPNPPRSRLPKLPSIPRPPPPPQSGASAVVENETRSTESRGPSRKKSILHSPPPTPPPRTSSVKRPSTGGRSTNTSIDDTLSRAAPSGPPTRPSTAPSSADRHGSPRAPQLRREDRIDDFSAFTTHENLQDSIRNVPTRPSRSGTFDLGDSRPTTVNTHKAAFSAQHRQLLESGFEDVTPHRVVVSSSTAQSDTERGLAGEKRARSPARLGKFSKLRIFGQRSISSTDADKSPKKLQRRGPSAGTGHEGYGKYAKRGRKQSTEPSGTSSESERSQSSTRRLPLFSHSRKASSSSRRTSQSDLDEFAVPRLNPVVLRGGSQTSVATDNPSSDRGYLTSPDLRETTPSPAPDDPPCHYDRRVRSPLSNATNSPGRDGPVPRLALRRSQRFPTGSEPLRLPAPIRTDDLQAQPGINSYDTSLSSTMPSSAALSLPASEHVYIDPGLLKEKKARRRWWNPFRARPQGMIVQEPIMMPSSEPEMAVSIATGPAPRSIPYYAMLESESEGTGPQQIGEYMSEAANPSYSPSPEEHEDRAKASRNTESILLPAPPIWSSVDQSMQQVEPLEPSPLEAGPRQPRLAQVGRIPKVVSRSERQHKPSRQSFSQPFARGHPLQHPAGYSHDPRLSWEEPPQLQIHTETLPSRPFFEVGNPSAKPSSAPAHSRPAQVSLPEPFTSDLVKVSSMHSSDVSTSSSSAGMISVMGPGIIPTTYEMQAQSYMPVVRQPSVYAEEDVWNEFDDIIDHVMSPSRSPGSKSPETQAKQPLRPLVETSSCSPLTGRPVIRPTSRGKMPFPEGRRAMTDLPLATRGTPPVIFPLPLLTADKSVSEEIRLRRSRIVSALHSSYDPSSPFSMREFLKDYSEPRDSMRLSERLSASTAARSTLTAPALVEEPEAERTHQDNAILLDVAGRAKDPAKQSELHYASLEVSRWLSFGRVLFSPAQDEIQTLPDRNVLVIDGLGNEDWSIYCAVTYEAVKAVVYDLKETSQYKKSGSPQSLGHLPTNHRRAEIATFSERFPFQSAFFSVIVLRFPPAMSEAKLKNIISECRRSLMPGGHIEVMLLDFDFVNMGVQTRRAVRELKMRMATKDPNVNLKPTIDSFQSLLGGRGFTGLSRCVVGVPVVGRPPGSTDSSTSSRSSGGSYARRPGDPTRLTSRHSQRGQNFSLSELVADPSESADAQIGRMVSKTARNWWQHCYEAGVIPNGDLSRSIFSEKKVLQECKMRASSFKLLIAHAQRPVFEQRRRTMSESAAAAMATAGAARRPNAA</sequence>
<dbReference type="HOGENOM" id="CLU_002714_1_0_1"/>
<dbReference type="GeneID" id="19973153"/>
<protein>
    <recommendedName>
        <fullName evidence="4">Methyltransferase type 11 domain-containing protein</fullName>
    </recommendedName>
</protein>
<dbReference type="EMBL" id="KB822721">
    <property type="protein sequence ID" value="ETN39588.1"/>
    <property type="molecule type" value="Genomic_DNA"/>
</dbReference>
<feature type="compositionally biased region" description="Low complexity" evidence="1">
    <location>
        <begin position="742"/>
        <end position="756"/>
    </location>
</feature>
<dbReference type="InParanoid" id="W2RUZ7"/>
<evidence type="ECO:0000256" key="1">
    <source>
        <dbReference type="SAM" id="MobiDB-lite"/>
    </source>
</evidence>
<evidence type="ECO:0008006" key="4">
    <source>
        <dbReference type="Google" id="ProtNLM"/>
    </source>
</evidence>
<feature type="compositionally biased region" description="Low complexity" evidence="1">
    <location>
        <begin position="355"/>
        <end position="373"/>
    </location>
</feature>
<feature type="compositionally biased region" description="Polar residues" evidence="1">
    <location>
        <begin position="215"/>
        <end position="237"/>
    </location>
</feature>
<dbReference type="OrthoDB" id="5382952at2759"/>
<feature type="region of interest" description="Disordered" evidence="1">
    <location>
        <begin position="1211"/>
        <end position="1251"/>
    </location>
</feature>
<feature type="region of interest" description="Disordered" evidence="1">
    <location>
        <begin position="275"/>
        <end position="502"/>
    </location>
</feature>
<organism evidence="2 3">
    <name type="scientific">Cyphellophora europaea (strain CBS 101466)</name>
    <name type="common">Phialophora europaea</name>
    <dbReference type="NCBI Taxonomy" id="1220924"/>
    <lineage>
        <taxon>Eukaryota</taxon>
        <taxon>Fungi</taxon>
        <taxon>Dikarya</taxon>
        <taxon>Ascomycota</taxon>
        <taxon>Pezizomycotina</taxon>
        <taxon>Eurotiomycetes</taxon>
        <taxon>Chaetothyriomycetidae</taxon>
        <taxon>Chaetothyriales</taxon>
        <taxon>Cyphellophoraceae</taxon>
        <taxon>Cyphellophora</taxon>
    </lineage>
</organism>
<gene>
    <name evidence="2" type="ORF">HMPREF1541_05814</name>
</gene>
<feature type="compositionally biased region" description="Pro residues" evidence="1">
    <location>
        <begin position="94"/>
        <end position="116"/>
    </location>
</feature>
<feature type="region of interest" description="Disordered" evidence="1">
    <location>
        <begin position="835"/>
        <end position="885"/>
    </location>
</feature>
<dbReference type="eggNOG" id="ENOG502QVZH">
    <property type="taxonomic scope" value="Eukaryota"/>
</dbReference>
<dbReference type="Proteomes" id="UP000030752">
    <property type="component" value="Unassembled WGS sequence"/>
</dbReference>
<keyword evidence="3" id="KW-1185">Reference proteome</keyword>
<feature type="compositionally biased region" description="Polar residues" evidence="1">
    <location>
        <begin position="411"/>
        <end position="423"/>
    </location>
</feature>
<name>W2RUZ7_CYPE1</name>
<proteinExistence type="predicted"/>
<evidence type="ECO:0000313" key="3">
    <source>
        <dbReference type="Proteomes" id="UP000030752"/>
    </source>
</evidence>
<feature type="compositionally biased region" description="Polar residues" evidence="1">
    <location>
        <begin position="837"/>
        <end position="851"/>
    </location>
</feature>
<dbReference type="RefSeq" id="XP_008718373.1">
    <property type="nucleotide sequence ID" value="XM_008720151.1"/>
</dbReference>
<reference evidence="2 3" key="1">
    <citation type="submission" date="2013-03" db="EMBL/GenBank/DDBJ databases">
        <title>The Genome Sequence of Phialophora europaea CBS 101466.</title>
        <authorList>
            <consortium name="The Broad Institute Genomics Platform"/>
            <person name="Cuomo C."/>
            <person name="de Hoog S."/>
            <person name="Gorbushina A."/>
            <person name="Walker B."/>
            <person name="Young S.K."/>
            <person name="Zeng Q."/>
            <person name="Gargeya S."/>
            <person name="Fitzgerald M."/>
            <person name="Haas B."/>
            <person name="Abouelleil A."/>
            <person name="Allen A.W."/>
            <person name="Alvarado L."/>
            <person name="Arachchi H.M."/>
            <person name="Berlin A.M."/>
            <person name="Chapman S.B."/>
            <person name="Gainer-Dewar J."/>
            <person name="Goldberg J."/>
            <person name="Griggs A."/>
            <person name="Gujja S."/>
            <person name="Hansen M."/>
            <person name="Howarth C."/>
            <person name="Imamovic A."/>
            <person name="Ireland A."/>
            <person name="Larimer J."/>
            <person name="McCowan C."/>
            <person name="Murphy C."/>
            <person name="Pearson M."/>
            <person name="Poon T.W."/>
            <person name="Priest M."/>
            <person name="Roberts A."/>
            <person name="Saif S."/>
            <person name="Shea T."/>
            <person name="Sisk P."/>
            <person name="Sykes S."/>
            <person name="Wortman J."/>
            <person name="Nusbaum C."/>
            <person name="Birren B."/>
        </authorList>
    </citation>
    <scope>NUCLEOTIDE SEQUENCE [LARGE SCALE GENOMIC DNA]</scope>
    <source>
        <strain evidence="2 3">CBS 101466</strain>
    </source>
</reference>